<dbReference type="PROSITE" id="PS51257">
    <property type="entry name" value="PROKAR_LIPOPROTEIN"/>
    <property type="match status" value="1"/>
</dbReference>
<name>A0A250JWT3_9BACT</name>
<protein>
    <recommendedName>
        <fullName evidence="3">Lipoprotein</fullName>
    </recommendedName>
</protein>
<reference evidence="1 2" key="1">
    <citation type="submission" date="2017-06" db="EMBL/GenBank/DDBJ databases">
        <title>Sequencing and comparative analysis of myxobacterial genomes.</title>
        <authorList>
            <person name="Rupp O."/>
            <person name="Goesmann A."/>
            <person name="Sogaard-Andersen L."/>
        </authorList>
    </citation>
    <scope>NUCLEOTIDE SEQUENCE [LARGE SCALE GENOMIC DNA]</scope>
    <source>
        <strain evidence="1 2">DSM 14697</strain>
    </source>
</reference>
<evidence type="ECO:0000313" key="2">
    <source>
        <dbReference type="Proteomes" id="UP000217343"/>
    </source>
</evidence>
<organism evidence="1 2">
    <name type="scientific">Corallococcus macrosporus DSM 14697</name>
    <dbReference type="NCBI Taxonomy" id="1189310"/>
    <lineage>
        <taxon>Bacteria</taxon>
        <taxon>Pseudomonadati</taxon>
        <taxon>Myxococcota</taxon>
        <taxon>Myxococcia</taxon>
        <taxon>Myxococcales</taxon>
        <taxon>Cystobacterineae</taxon>
        <taxon>Myxococcaceae</taxon>
        <taxon>Corallococcus</taxon>
    </lineage>
</organism>
<gene>
    <name evidence="1" type="ORF">MYMAC_003931</name>
</gene>
<keyword evidence="2" id="KW-1185">Reference proteome</keyword>
<sequence>MMDATTRQDTGRRRLRRLVAASLVASGCLIPQDDTLLDAVPDFMNRPPRIIESLVAPQQRFIPDFGASTCDLTFEVAVEDPDVDDRIVVHWYVDYNPQDPRGPYRQYELASTREPRRSDRGTLLISLASANNPLAAPGPHLVEALVSDAELVDRVVQPRPVQLPDGTTLDNPGFAVTYSWVVNTVQGDCR</sequence>
<dbReference type="RefSeq" id="WP_013940632.1">
    <property type="nucleotide sequence ID" value="NZ_CP022203.1"/>
</dbReference>
<proteinExistence type="predicted"/>
<evidence type="ECO:0000313" key="1">
    <source>
        <dbReference type="EMBL" id="ATB48305.1"/>
    </source>
</evidence>
<dbReference type="KEGG" id="mmas:MYMAC_003931"/>
<accession>A0A250JWT3</accession>
<dbReference type="OrthoDB" id="5522957at2"/>
<dbReference type="AlphaFoldDB" id="A0A250JWT3"/>
<dbReference type="EMBL" id="CP022203">
    <property type="protein sequence ID" value="ATB48305.1"/>
    <property type="molecule type" value="Genomic_DNA"/>
</dbReference>
<dbReference type="Proteomes" id="UP000217343">
    <property type="component" value="Chromosome"/>
</dbReference>
<evidence type="ECO:0008006" key="3">
    <source>
        <dbReference type="Google" id="ProtNLM"/>
    </source>
</evidence>